<dbReference type="Proteomes" id="UP000243528">
    <property type="component" value="Unassembled WGS sequence"/>
</dbReference>
<reference evidence="3 4" key="1">
    <citation type="submission" date="2018-03" db="EMBL/GenBank/DDBJ databases">
        <title>Genomic Encyclopedia of Archaeal and Bacterial Type Strains, Phase II (KMG-II): from individual species to whole genera.</title>
        <authorList>
            <person name="Goeker M."/>
        </authorList>
    </citation>
    <scope>NUCLEOTIDE SEQUENCE [LARGE SCALE GENOMIC DNA]</scope>
    <source>
        <strain evidence="3 4">DSM 45211</strain>
    </source>
</reference>
<protein>
    <recommendedName>
        <fullName evidence="5">WD40 repeat protein</fullName>
    </recommendedName>
</protein>
<dbReference type="EMBL" id="PYGE01000013">
    <property type="protein sequence ID" value="PSL01599.1"/>
    <property type="molecule type" value="Genomic_DNA"/>
</dbReference>
<proteinExistence type="predicted"/>
<dbReference type="SUPFAM" id="SSF82171">
    <property type="entry name" value="DPP6 N-terminal domain-like"/>
    <property type="match status" value="1"/>
</dbReference>
<keyword evidence="2" id="KW-0472">Membrane</keyword>
<name>A0A2P8DWJ5_9ACTN</name>
<feature type="region of interest" description="Disordered" evidence="1">
    <location>
        <begin position="390"/>
        <end position="411"/>
    </location>
</feature>
<dbReference type="InterPro" id="IPR015943">
    <property type="entry name" value="WD40/YVTN_repeat-like_dom_sf"/>
</dbReference>
<dbReference type="AlphaFoldDB" id="A0A2P8DWJ5"/>
<keyword evidence="2" id="KW-1133">Transmembrane helix</keyword>
<keyword evidence="4" id="KW-1185">Reference proteome</keyword>
<feature type="compositionally biased region" description="Basic and acidic residues" evidence="1">
    <location>
        <begin position="394"/>
        <end position="411"/>
    </location>
</feature>
<organism evidence="3 4">
    <name type="scientific">Haloactinopolyspora alba</name>
    <dbReference type="NCBI Taxonomy" id="648780"/>
    <lineage>
        <taxon>Bacteria</taxon>
        <taxon>Bacillati</taxon>
        <taxon>Actinomycetota</taxon>
        <taxon>Actinomycetes</taxon>
        <taxon>Jiangellales</taxon>
        <taxon>Jiangellaceae</taxon>
        <taxon>Haloactinopolyspora</taxon>
    </lineage>
</organism>
<dbReference type="Gene3D" id="2.130.10.10">
    <property type="entry name" value="YVTN repeat-like/Quinoprotein amine dehydrogenase"/>
    <property type="match status" value="1"/>
</dbReference>
<evidence type="ECO:0000313" key="4">
    <source>
        <dbReference type="Proteomes" id="UP000243528"/>
    </source>
</evidence>
<comment type="caution">
    <text evidence="3">The sequence shown here is derived from an EMBL/GenBank/DDBJ whole genome shotgun (WGS) entry which is preliminary data.</text>
</comment>
<evidence type="ECO:0000256" key="1">
    <source>
        <dbReference type="SAM" id="MobiDB-lite"/>
    </source>
</evidence>
<dbReference type="OrthoDB" id="5176683at2"/>
<gene>
    <name evidence="3" type="ORF">CLV30_11387</name>
</gene>
<evidence type="ECO:0000313" key="3">
    <source>
        <dbReference type="EMBL" id="PSL01599.1"/>
    </source>
</evidence>
<sequence>MKVEDTIRENVDHMTRAVHPRTGLADDAIRQAHTSRRRVRIAVAGSTAAVAGLGAFLVVDPGGLRDGFDTPAANAPLPAASDTRIDFDDLPLGSPPEVPWLADGAIHDVSGSTSFGVDVSAVSIRRVDGGHVVKAVPPADAPFDDVETVPDWPHARLFFVPQDGEATVLAEGRVTTVAVSPSGKRVAWGMADLTDASGDFNDQDDMRSSLTVADVRTGEVIDEITEIPAMMSSPAGFLGEDRVLYASDRNKTPLGTFLWEIGGDTSRWRDGGSVVAVSASAGLAAVRPRGGPTEIVGVESGEVLWSVERTIATPLDTLAFSPDGQYAAIVENTHVVIRDARTGEEVRRIMVETPEHPRWESDDSLVFGAYQDTTQAALVRCPVEGDCELATEPRQLDDDPHTRDNPYRLGT</sequence>
<accession>A0A2P8DWJ5</accession>
<evidence type="ECO:0000256" key="2">
    <source>
        <dbReference type="SAM" id="Phobius"/>
    </source>
</evidence>
<keyword evidence="2" id="KW-0812">Transmembrane</keyword>
<evidence type="ECO:0008006" key="5">
    <source>
        <dbReference type="Google" id="ProtNLM"/>
    </source>
</evidence>
<dbReference type="RefSeq" id="WP_129711093.1">
    <property type="nucleotide sequence ID" value="NZ_PYGE01000013.1"/>
</dbReference>
<feature type="transmembrane region" description="Helical" evidence="2">
    <location>
        <begin position="39"/>
        <end position="59"/>
    </location>
</feature>